<feature type="domain" description="NADP-dependent oxidoreductase" evidence="7">
    <location>
        <begin position="38"/>
        <end position="294"/>
    </location>
</feature>
<evidence type="ECO:0000256" key="4">
    <source>
        <dbReference type="PIRSR" id="PIRSR000097-1"/>
    </source>
</evidence>
<dbReference type="InterPro" id="IPR020471">
    <property type="entry name" value="AKR"/>
</dbReference>
<dbReference type="InterPro" id="IPR036812">
    <property type="entry name" value="NAD(P)_OxRdtase_dom_sf"/>
</dbReference>
<keyword evidence="2" id="KW-0521">NADP</keyword>
<dbReference type="InterPro" id="IPR023210">
    <property type="entry name" value="NADP_OxRdtase_dom"/>
</dbReference>
<dbReference type="PRINTS" id="PR00069">
    <property type="entry name" value="ALDKETRDTASE"/>
</dbReference>
<dbReference type="Proteomes" id="UP001196413">
    <property type="component" value="Unassembled WGS sequence"/>
</dbReference>
<feature type="site" description="Lowers pKa of active site Tyr" evidence="6">
    <location>
        <position position="101"/>
    </location>
</feature>
<gene>
    <name evidence="8" type="ORF">KIN20_036791</name>
</gene>
<evidence type="ECO:0000259" key="7">
    <source>
        <dbReference type="Pfam" id="PF00248"/>
    </source>
</evidence>
<keyword evidence="9" id="KW-1185">Reference proteome</keyword>
<feature type="active site" description="Proton donor" evidence="4">
    <location>
        <position position="72"/>
    </location>
</feature>
<evidence type="ECO:0000256" key="6">
    <source>
        <dbReference type="PIRSR" id="PIRSR000097-3"/>
    </source>
</evidence>
<protein>
    <recommendedName>
        <fullName evidence="7">NADP-dependent oxidoreductase domain-containing protein</fullName>
    </recommendedName>
</protein>
<accession>A0AAD5WLH2</accession>
<dbReference type="CDD" id="cd19136">
    <property type="entry name" value="AKR_DrGR-like"/>
    <property type="match status" value="1"/>
</dbReference>
<dbReference type="EMBL" id="JAHQIW010007405">
    <property type="protein sequence ID" value="KAJ1374166.1"/>
    <property type="molecule type" value="Genomic_DNA"/>
</dbReference>
<evidence type="ECO:0000256" key="2">
    <source>
        <dbReference type="ARBA" id="ARBA00022857"/>
    </source>
</evidence>
<feature type="binding site" evidence="5">
    <location>
        <position position="134"/>
    </location>
    <ligand>
        <name>substrate</name>
    </ligand>
</feature>
<dbReference type="Gene3D" id="3.20.20.100">
    <property type="entry name" value="NADP-dependent oxidoreductase domain"/>
    <property type="match status" value="1"/>
</dbReference>
<organism evidence="8 9">
    <name type="scientific">Parelaphostrongylus tenuis</name>
    <name type="common">Meningeal worm</name>
    <dbReference type="NCBI Taxonomy" id="148309"/>
    <lineage>
        <taxon>Eukaryota</taxon>
        <taxon>Metazoa</taxon>
        <taxon>Ecdysozoa</taxon>
        <taxon>Nematoda</taxon>
        <taxon>Chromadorea</taxon>
        <taxon>Rhabditida</taxon>
        <taxon>Rhabditina</taxon>
        <taxon>Rhabditomorpha</taxon>
        <taxon>Strongyloidea</taxon>
        <taxon>Metastrongylidae</taxon>
        <taxon>Parelaphostrongylus</taxon>
    </lineage>
</organism>
<comment type="caution">
    <text evidence="8">The sequence shown here is derived from an EMBL/GenBank/DDBJ whole genome shotgun (WGS) entry which is preliminary data.</text>
</comment>
<sequence>MSKCERQLALYLPELRPKLWRRMASTGREYVREKMPIIGFGTYQIRNETVLHDVVDAALSCGYRFFDTAQIYGNEAALGRIFKELLPKYNLERSDIFITSKVSPANQGTEPAKKSVLESLANLQTDYIDLMLIHWPGTSRLPVGDARNAEGRRQTYKVLEELHGSGELRAIGVSNYEIRHLEELLGYCTIHPAVNQVEFHPHFHQLDLLDFCKVHDIHFQAYSSLGGPDYRDDLFNDPVIQEMAKKYSVTIPQFLLAWATSQSISVLPRTTQRERVIENFAAKDVMVTETDIRKLLENGKHNKSCWDPTDVA</sequence>
<proteinExistence type="inferred from homology"/>
<keyword evidence="3" id="KW-0560">Oxidoreductase</keyword>
<dbReference type="Pfam" id="PF00248">
    <property type="entry name" value="Aldo_ket_red"/>
    <property type="match status" value="1"/>
</dbReference>
<evidence type="ECO:0000256" key="1">
    <source>
        <dbReference type="ARBA" id="ARBA00007905"/>
    </source>
</evidence>
<dbReference type="PANTHER" id="PTHR43827">
    <property type="entry name" value="2,5-DIKETO-D-GLUCONIC ACID REDUCTASE"/>
    <property type="match status" value="1"/>
</dbReference>
<name>A0AAD5WLH2_PARTN</name>
<dbReference type="GO" id="GO:0016616">
    <property type="term" value="F:oxidoreductase activity, acting on the CH-OH group of donors, NAD or NADP as acceptor"/>
    <property type="evidence" value="ECO:0007669"/>
    <property type="project" value="UniProtKB-ARBA"/>
</dbReference>
<evidence type="ECO:0000256" key="3">
    <source>
        <dbReference type="ARBA" id="ARBA00023002"/>
    </source>
</evidence>
<dbReference type="PIRSF" id="PIRSF000097">
    <property type="entry name" value="AKR"/>
    <property type="match status" value="1"/>
</dbReference>
<dbReference type="FunFam" id="3.20.20.100:FF:000002">
    <property type="entry name" value="2,5-diketo-D-gluconic acid reductase A"/>
    <property type="match status" value="1"/>
</dbReference>
<reference evidence="8" key="1">
    <citation type="submission" date="2021-06" db="EMBL/GenBank/DDBJ databases">
        <title>Parelaphostrongylus tenuis whole genome reference sequence.</title>
        <authorList>
            <person name="Garwood T.J."/>
            <person name="Larsen P.A."/>
            <person name="Fountain-Jones N.M."/>
            <person name="Garbe J.R."/>
            <person name="Macchietto M.G."/>
            <person name="Kania S.A."/>
            <person name="Gerhold R.W."/>
            <person name="Richards J.E."/>
            <person name="Wolf T.M."/>
        </authorList>
    </citation>
    <scope>NUCLEOTIDE SEQUENCE</scope>
    <source>
        <strain evidence="8">MNPRO001-30</strain>
        <tissue evidence="8">Meninges</tissue>
    </source>
</reference>
<evidence type="ECO:0000256" key="5">
    <source>
        <dbReference type="PIRSR" id="PIRSR000097-2"/>
    </source>
</evidence>
<evidence type="ECO:0000313" key="9">
    <source>
        <dbReference type="Proteomes" id="UP001196413"/>
    </source>
</evidence>
<evidence type="ECO:0000313" key="8">
    <source>
        <dbReference type="EMBL" id="KAJ1374166.1"/>
    </source>
</evidence>
<comment type="similarity">
    <text evidence="1">Belongs to the aldo/keto reductase family.</text>
</comment>
<dbReference type="AlphaFoldDB" id="A0AAD5WLH2"/>
<dbReference type="PANTHER" id="PTHR43827:SF3">
    <property type="entry name" value="NADP-DEPENDENT OXIDOREDUCTASE DOMAIN-CONTAINING PROTEIN"/>
    <property type="match status" value="1"/>
</dbReference>
<dbReference type="SUPFAM" id="SSF51430">
    <property type="entry name" value="NAD(P)-linked oxidoreductase"/>
    <property type="match status" value="1"/>
</dbReference>